<proteinExistence type="predicted"/>
<evidence type="ECO:0000313" key="2">
    <source>
        <dbReference type="EMBL" id="KAF5816759.1"/>
    </source>
</evidence>
<dbReference type="AlphaFoldDB" id="A0A9K3JKF2"/>
<feature type="compositionally biased region" description="Low complexity" evidence="1">
    <location>
        <begin position="63"/>
        <end position="72"/>
    </location>
</feature>
<name>A0A9K3JKF2_HELAN</name>
<dbReference type="EMBL" id="MNCJ02000318">
    <property type="protein sequence ID" value="KAF5816759.1"/>
    <property type="molecule type" value="Genomic_DNA"/>
</dbReference>
<evidence type="ECO:0000313" key="3">
    <source>
        <dbReference type="Proteomes" id="UP000215914"/>
    </source>
</evidence>
<organism evidence="2 3">
    <name type="scientific">Helianthus annuus</name>
    <name type="common">Common sunflower</name>
    <dbReference type="NCBI Taxonomy" id="4232"/>
    <lineage>
        <taxon>Eukaryota</taxon>
        <taxon>Viridiplantae</taxon>
        <taxon>Streptophyta</taxon>
        <taxon>Embryophyta</taxon>
        <taxon>Tracheophyta</taxon>
        <taxon>Spermatophyta</taxon>
        <taxon>Magnoliopsida</taxon>
        <taxon>eudicotyledons</taxon>
        <taxon>Gunneridae</taxon>
        <taxon>Pentapetalae</taxon>
        <taxon>asterids</taxon>
        <taxon>campanulids</taxon>
        <taxon>Asterales</taxon>
        <taxon>Asteraceae</taxon>
        <taxon>Asteroideae</taxon>
        <taxon>Heliantheae alliance</taxon>
        <taxon>Heliantheae</taxon>
        <taxon>Helianthus</taxon>
    </lineage>
</organism>
<reference evidence="2" key="2">
    <citation type="submission" date="2020-06" db="EMBL/GenBank/DDBJ databases">
        <title>Helianthus annuus Genome sequencing and assembly Release 2.</title>
        <authorList>
            <person name="Gouzy J."/>
            <person name="Langlade N."/>
            <person name="Munos S."/>
        </authorList>
    </citation>
    <scope>NUCLEOTIDE SEQUENCE</scope>
    <source>
        <tissue evidence="2">Leaves</tissue>
    </source>
</reference>
<evidence type="ECO:0000256" key="1">
    <source>
        <dbReference type="SAM" id="MobiDB-lite"/>
    </source>
</evidence>
<feature type="compositionally biased region" description="Polar residues" evidence="1">
    <location>
        <begin position="83"/>
        <end position="93"/>
    </location>
</feature>
<accession>A0A9K3JKF2</accession>
<reference evidence="2" key="1">
    <citation type="journal article" date="2017" name="Nature">
        <title>The sunflower genome provides insights into oil metabolism, flowering and Asterid evolution.</title>
        <authorList>
            <person name="Badouin H."/>
            <person name="Gouzy J."/>
            <person name="Grassa C.J."/>
            <person name="Murat F."/>
            <person name="Staton S.E."/>
            <person name="Cottret L."/>
            <person name="Lelandais-Briere C."/>
            <person name="Owens G.L."/>
            <person name="Carrere S."/>
            <person name="Mayjonade B."/>
            <person name="Legrand L."/>
            <person name="Gill N."/>
            <person name="Kane N.C."/>
            <person name="Bowers J.E."/>
            <person name="Hubner S."/>
            <person name="Bellec A."/>
            <person name="Berard A."/>
            <person name="Berges H."/>
            <person name="Blanchet N."/>
            <person name="Boniface M.C."/>
            <person name="Brunel D."/>
            <person name="Catrice O."/>
            <person name="Chaidir N."/>
            <person name="Claudel C."/>
            <person name="Donnadieu C."/>
            <person name="Faraut T."/>
            <person name="Fievet G."/>
            <person name="Helmstetter N."/>
            <person name="King M."/>
            <person name="Knapp S.J."/>
            <person name="Lai Z."/>
            <person name="Le Paslier M.C."/>
            <person name="Lippi Y."/>
            <person name="Lorenzon L."/>
            <person name="Mandel J.R."/>
            <person name="Marage G."/>
            <person name="Marchand G."/>
            <person name="Marquand E."/>
            <person name="Bret-Mestries E."/>
            <person name="Morien E."/>
            <person name="Nambeesan S."/>
            <person name="Nguyen T."/>
            <person name="Pegot-Espagnet P."/>
            <person name="Pouilly N."/>
            <person name="Raftis F."/>
            <person name="Sallet E."/>
            <person name="Schiex T."/>
            <person name="Thomas J."/>
            <person name="Vandecasteele C."/>
            <person name="Vares D."/>
            <person name="Vear F."/>
            <person name="Vautrin S."/>
            <person name="Crespi M."/>
            <person name="Mangin B."/>
            <person name="Burke J.M."/>
            <person name="Salse J."/>
            <person name="Munos S."/>
            <person name="Vincourt P."/>
            <person name="Rieseberg L.H."/>
            <person name="Langlade N.B."/>
        </authorList>
    </citation>
    <scope>NUCLEOTIDE SEQUENCE</scope>
    <source>
        <tissue evidence="2">Leaves</tissue>
    </source>
</reference>
<feature type="region of interest" description="Disordered" evidence="1">
    <location>
        <begin position="61"/>
        <end position="109"/>
    </location>
</feature>
<dbReference type="Proteomes" id="UP000215914">
    <property type="component" value="Unassembled WGS sequence"/>
</dbReference>
<protein>
    <submittedName>
        <fullName evidence="2">Uncharacterized protein</fullName>
    </submittedName>
</protein>
<comment type="caution">
    <text evidence="2">The sequence shown here is derived from an EMBL/GenBank/DDBJ whole genome shotgun (WGS) entry which is preliminary data.</text>
</comment>
<keyword evidence="3" id="KW-1185">Reference proteome</keyword>
<sequence length="109" mass="11477">MDPTLFGPPSFRSLRSKCATMPVTNPSAALEPTSETAVQTSTTNDSCFDFMSLAHIASSIPANNNKTPKTPTGNALKILTIDPPSTNPSTNLVAPSKATHPPLLPPNLY</sequence>
<dbReference type="Gramene" id="mRNA:HanXRQr2_Chr03g0137801">
    <property type="protein sequence ID" value="CDS:HanXRQr2_Chr03g0137801.1"/>
    <property type="gene ID" value="HanXRQr2_Chr03g0137801"/>
</dbReference>
<gene>
    <name evidence="2" type="ORF">HanXRQr2_Chr03g0137801</name>
</gene>